<dbReference type="GO" id="GO:0005789">
    <property type="term" value="C:endoplasmic reticulum membrane"/>
    <property type="evidence" value="ECO:0007669"/>
    <property type="project" value="UniProtKB-SubCell"/>
</dbReference>
<dbReference type="GO" id="GO:0015031">
    <property type="term" value="P:protein transport"/>
    <property type="evidence" value="ECO:0007669"/>
    <property type="project" value="UniProtKB-KW"/>
</dbReference>
<evidence type="ECO:0000256" key="5">
    <source>
        <dbReference type="ARBA" id="ARBA00022927"/>
    </source>
</evidence>
<evidence type="ECO:0000256" key="1">
    <source>
        <dbReference type="ARBA" id="ARBA00009727"/>
    </source>
</evidence>
<comment type="caution">
    <text evidence="11">The sequence shown here is derived from an EMBL/GenBank/DDBJ whole genome shotgun (WGS) entry which is preliminary data.</text>
</comment>
<sequence>MDAPSSGWEPIDGPARAPATSAKAKSTKKHRSHHHHQSDPDVSNVAAPGFPVTGSTQPYLPGQYNASPMIPQGPGQMNYGGPQMAGPNQFQNYYPGAAPQFGMQNGPGNTFSMGTFPGAFQGAPAYFADPLANVAVAYGQSLAGQGKEIVNQNLEKWFSVSTLKFYFAVDTKYVARKLMVLFLPFVIRDWSIRFPPSQCVAPREEPNAPDLYVPSMAFVTYILASGVLLGLSNKFTPEHLGAQASENLAWLIVEILAVLITFYITNISSNLRFLHLLAFTGYKYAGMVLCVVATMFMGRWGYRMAMLYASLSIVWFFLRSLKVYILPEVTQADNGDSGGYKRRLWALLFITALQPVMMWLITRHIPSYSDLPVLNTTT</sequence>
<feature type="transmembrane region" description="Helical" evidence="9">
    <location>
        <begin position="305"/>
        <end position="324"/>
    </location>
</feature>
<dbReference type="Proteomes" id="UP000186922">
    <property type="component" value="Unassembled WGS sequence"/>
</dbReference>
<proteinExistence type="inferred from homology"/>
<gene>
    <name evidence="11" type="primary">RvY_08632-1</name>
    <name evidence="11" type="synonym">RvY_08632.1</name>
    <name evidence="11" type="ORF">RvY_08632</name>
</gene>
<dbReference type="InterPro" id="IPR005578">
    <property type="entry name" value="Yif1_fam"/>
</dbReference>
<keyword evidence="12" id="KW-1185">Reference proteome</keyword>
<evidence type="ECO:0000256" key="8">
    <source>
        <dbReference type="ARBA" id="ARBA00023136"/>
    </source>
</evidence>
<dbReference type="EMBL" id="BDGG01000004">
    <property type="protein sequence ID" value="GAU97312.1"/>
    <property type="molecule type" value="Genomic_DNA"/>
</dbReference>
<keyword evidence="4 9" id="KW-0256">Endoplasmic reticulum</keyword>
<feature type="compositionally biased region" description="Basic residues" evidence="10">
    <location>
        <begin position="25"/>
        <end position="36"/>
    </location>
</feature>
<dbReference type="Pfam" id="PF03878">
    <property type="entry name" value="YIF1"/>
    <property type="match status" value="1"/>
</dbReference>
<feature type="compositionally biased region" description="Low complexity" evidence="10">
    <location>
        <begin position="14"/>
        <end position="24"/>
    </location>
</feature>
<dbReference type="PANTHER" id="PTHR14083">
    <property type="entry name" value="YIP1 INTERACTING FACTOR HOMOLOG YIF1 PROTEIN"/>
    <property type="match status" value="1"/>
</dbReference>
<keyword evidence="7 9" id="KW-0333">Golgi apparatus</keyword>
<feature type="region of interest" description="Disordered" evidence="10">
    <location>
        <begin position="1"/>
        <end position="57"/>
    </location>
</feature>
<feature type="transmembrane region" description="Helical" evidence="9">
    <location>
        <begin position="211"/>
        <end position="232"/>
    </location>
</feature>
<comment type="function">
    <text evidence="9">Has a role in transport between endoplasmic reticulum and Golgi.</text>
</comment>
<evidence type="ECO:0000313" key="12">
    <source>
        <dbReference type="Proteomes" id="UP000186922"/>
    </source>
</evidence>
<feature type="transmembrane region" description="Helical" evidence="9">
    <location>
        <begin position="344"/>
        <end position="361"/>
    </location>
</feature>
<dbReference type="GO" id="GO:0005793">
    <property type="term" value="C:endoplasmic reticulum-Golgi intermediate compartment"/>
    <property type="evidence" value="ECO:0007669"/>
    <property type="project" value="UniProtKB-UniRule"/>
</dbReference>
<feature type="transmembrane region" description="Helical" evidence="9">
    <location>
        <begin position="244"/>
        <end position="264"/>
    </location>
</feature>
<keyword evidence="8 9" id="KW-0472">Membrane</keyword>
<dbReference type="STRING" id="947166.A0A1D1VB71"/>
<keyword evidence="3 9" id="KW-0812">Transmembrane</keyword>
<evidence type="ECO:0000256" key="3">
    <source>
        <dbReference type="ARBA" id="ARBA00022692"/>
    </source>
</evidence>
<dbReference type="GO" id="GO:0006888">
    <property type="term" value="P:endoplasmic reticulum to Golgi vesicle-mediated transport"/>
    <property type="evidence" value="ECO:0007669"/>
    <property type="project" value="UniProtKB-UniRule"/>
</dbReference>
<comment type="similarity">
    <text evidence="1 9">Belongs to the YIF1 family.</text>
</comment>
<dbReference type="PANTHER" id="PTHR14083:SF0">
    <property type="entry name" value="YIP1D-INTERACTING FACTOR 1, ISOFORM C"/>
    <property type="match status" value="1"/>
</dbReference>
<reference evidence="11 12" key="1">
    <citation type="journal article" date="2016" name="Nat. Commun.">
        <title>Extremotolerant tardigrade genome and improved radiotolerance of human cultured cells by tardigrade-unique protein.</title>
        <authorList>
            <person name="Hashimoto T."/>
            <person name="Horikawa D.D."/>
            <person name="Saito Y."/>
            <person name="Kuwahara H."/>
            <person name="Kozuka-Hata H."/>
            <person name="Shin-I T."/>
            <person name="Minakuchi Y."/>
            <person name="Ohishi K."/>
            <person name="Motoyama A."/>
            <person name="Aizu T."/>
            <person name="Enomoto A."/>
            <person name="Kondo K."/>
            <person name="Tanaka S."/>
            <person name="Hara Y."/>
            <person name="Koshikawa S."/>
            <person name="Sagara H."/>
            <person name="Miura T."/>
            <person name="Yokobori S."/>
            <person name="Miyagawa K."/>
            <person name="Suzuki Y."/>
            <person name="Kubo T."/>
            <person name="Oyama M."/>
            <person name="Kohara Y."/>
            <person name="Fujiyama A."/>
            <person name="Arakawa K."/>
            <person name="Katayama T."/>
            <person name="Toyoda A."/>
            <person name="Kunieda T."/>
        </authorList>
    </citation>
    <scope>NUCLEOTIDE SEQUENCE [LARGE SCALE GENOMIC DNA]</scope>
    <source>
        <strain evidence="11 12">YOKOZUNA-1</strain>
    </source>
</reference>
<evidence type="ECO:0000256" key="2">
    <source>
        <dbReference type="ARBA" id="ARBA00022448"/>
    </source>
</evidence>
<evidence type="ECO:0000313" key="11">
    <source>
        <dbReference type="EMBL" id="GAU97312.1"/>
    </source>
</evidence>
<comment type="subcellular location">
    <subcellularLocation>
        <location evidence="9">Endoplasmic reticulum membrane</location>
        <topology evidence="9">Multi-pass membrane protein</topology>
    </subcellularLocation>
    <subcellularLocation>
        <location evidence="9">Golgi apparatus membrane</location>
        <topology evidence="9">Multi-pass membrane protein</topology>
    </subcellularLocation>
</comment>
<evidence type="ECO:0000256" key="10">
    <source>
        <dbReference type="SAM" id="MobiDB-lite"/>
    </source>
</evidence>
<dbReference type="GO" id="GO:0000139">
    <property type="term" value="C:Golgi membrane"/>
    <property type="evidence" value="ECO:0007669"/>
    <property type="project" value="UniProtKB-SubCell"/>
</dbReference>
<evidence type="ECO:0000256" key="4">
    <source>
        <dbReference type="ARBA" id="ARBA00022824"/>
    </source>
</evidence>
<protein>
    <recommendedName>
        <fullName evidence="9">Protein YIF1</fullName>
    </recommendedName>
</protein>
<dbReference type="OrthoDB" id="337750at2759"/>
<keyword evidence="5 9" id="KW-0653">Protein transport</keyword>
<evidence type="ECO:0000256" key="9">
    <source>
        <dbReference type="RuleBase" id="RU368073"/>
    </source>
</evidence>
<evidence type="ECO:0000256" key="6">
    <source>
        <dbReference type="ARBA" id="ARBA00022989"/>
    </source>
</evidence>
<keyword evidence="6 9" id="KW-1133">Transmembrane helix</keyword>
<name>A0A1D1VB71_RAMVA</name>
<dbReference type="AlphaFoldDB" id="A0A1D1VB71"/>
<feature type="transmembrane region" description="Helical" evidence="9">
    <location>
        <begin position="276"/>
        <end position="298"/>
    </location>
</feature>
<organism evidence="11 12">
    <name type="scientific">Ramazzottius varieornatus</name>
    <name type="common">Water bear</name>
    <name type="synonym">Tardigrade</name>
    <dbReference type="NCBI Taxonomy" id="947166"/>
    <lineage>
        <taxon>Eukaryota</taxon>
        <taxon>Metazoa</taxon>
        <taxon>Ecdysozoa</taxon>
        <taxon>Tardigrada</taxon>
        <taxon>Eutardigrada</taxon>
        <taxon>Parachela</taxon>
        <taxon>Hypsibioidea</taxon>
        <taxon>Ramazzottiidae</taxon>
        <taxon>Ramazzottius</taxon>
    </lineage>
</organism>
<evidence type="ECO:0000256" key="7">
    <source>
        <dbReference type="ARBA" id="ARBA00023034"/>
    </source>
</evidence>
<keyword evidence="2 9" id="KW-0813">Transport</keyword>
<accession>A0A1D1VB71</accession>
<dbReference type="GO" id="GO:0030134">
    <property type="term" value="C:COPII-coated ER to Golgi transport vesicle"/>
    <property type="evidence" value="ECO:0007669"/>
    <property type="project" value="TreeGrafter"/>
</dbReference>